<gene>
    <name evidence="1" type="ORF">CEXT_704321</name>
</gene>
<dbReference type="Proteomes" id="UP001054945">
    <property type="component" value="Unassembled WGS sequence"/>
</dbReference>
<proteinExistence type="predicted"/>
<dbReference type="EMBL" id="BPLR01005831">
    <property type="protein sequence ID" value="GIY05350.1"/>
    <property type="molecule type" value="Genomic_DNA"/>
</dbReference>
<evidence type="ECO:0000313" key="1">
    <source>
        <dbReference type="EMBL" id="GIY05350.1"/>
    </source>
</evidence>
<accession>A0AAV4Q8G2</accession>
<comment type="caution">
    <text evidence="1">The sequence shown here is derived from an EMBL/GenBank/DDBJ whole genome shotgun (WGS) entry which is preliminary data.</text>
</comment>
<sequence>MGDLFLGPKARLCRDWRSRAGSPTSLVQMDVMYDLLTNTSALLAMLSPSRFYVFLRVKEPKDTRKFHGDWENPELIIKHSRGVRVSQSSNSS</sequence>
<name>A0AAV4Q8G2_CAEEX</name>
<organism evidence="1 2">
    <name type="scientific">Caerostris extrusa</name>
    <name type="common">Bark spider</name>
    <name type="synonym">Caerostris bankana</name>
    <dbReference type="NCBI Taxonomy" id="172846"/>
    <lineage>
        <taxon>Eukaryota</taxon>
        <taxon>Metazoa</taxon>
        <taxon>Ecdysozoa</taxon>
        <taxon>Arthropoda</taxon>
        <taxon>Chelicerata</taxon>
        <taxon>Arachnida</taxon>
        <taxon>Araneae</taxon>
        <taxon>Araneomorphae</taxon>
        <taxon>Entelegynae</taxon>
        <taxon>Araneoidea</taxon>
        <taxon>Araneidae</taxon>
        <taxon>Caerostris</taxon>
    </lineage>
</organism>
<evidence type="ECO:0000313" key="2">
    <source>
        <dbReference type="Proteomes" id="UP001054945"/>
    </source>
</evidence>
<protein>
    <submittedName>
        <fullName evidence="1">Uncharacterized protein</fullName>
    </submittedName>
</protein>
<dbReference type="AlphaFoldDB" id="A0AAV4Q8G2"/>
<reference evidence="1 2" key="1">
    <citation type="submission" date="2021-06" db="EMBL/GenBank/DDBJ databases">
        <title>Caerostris extrusa draft genome.</title>
        <authorList>
            <person name="Kono N."/>
            <person name="Arakawa K."/>
        </authorList>
    </citation>
    <scope>NUCLEOTIDE SEQUENCE [LARGE SCALE GENOMIC DNA]</scope>
</reference>
<keyword evidence="2" id="KW-1185">Reference proteome</keyword>